<organism evidence="3 4">
    <name type="scientific">Hydrotalea sandarakina</name>
    <dbReference type="NCBI Taxonomy" id="1004304"/>
    <lineage>
        <taxon>Bacteria</taxon>
        <taxon>Pseudomonadati</taxon>
        <taxon>Bacteroidota</taxon>
        <taxon>Chitinophagia</taxon>
        <taxon>Chitinophagales</taxon>
        <taxon>Chitinophagaceae</taxon>
        <taxon>Hydrotalea</taxon>
    </lineage>
</organism>
<dbReference type="Proteomes" id="UP000249720">
    <property type="component" value="Unassembled WGS sequence"/>
</dbReference>
<dbReference type="InterPro" id="IPR023155">
    <property type="entry name" value="Cyt_c-552/4"/>
</dbReference>
<protein>
    <submittedName>
        <fullName evidence="3">Cytochrome c554/c'-like protein</fullName>
    </submittedName>
</protein>
<dbReference type="PANTHER" id="PTHR35038">
    <property type="entry name" value="DISSIMILATORY SULFITE REDUCTASE SIRA"/>
    <property type="match status" value="1"/>
</dbReference>
<dbReference type="SUPFAM" id="SSF48695">
    <property type="entry name" value="Multiheme cytochromes"/>
    <property type="match status" value="1"/>
</dbReference>
<accession>A0A2W7RSS5</accession>
<evidence type="ECO:0000259" key="2">
    <source>
        <dbReference type="Pfam" id="PF13435"/>
    </source>
</evidence>
<evidence type="ECO:0000313" key="3">
    <source>
        <dbReference type="EMBL" id="PZX63763.1"/>
    </source>
</evidence>
<dbReference type="Pfam" id="PF13435">
    <property type="entry name" value="Cytochrome_C554"/>
    <property type="match status" value="1"/>
</dbReference>
<keyword evidence="4" id="KW-1185">Reference proteome</keyword>
<dbReference type="Gene3D" id="1.10.1130.10">
    <property type="entry name" value="Flavocytochrome C3, Chain A"/>
    <property type="match status" value="2"/>
</dbReference>
<dbReference type="EMBL" id="QKZV01000003">
    <property type="protein sequence ID" value="PZX63763.1"/>
    <property type="molecule type" value="Genomic_DNA"/>
</dbReference>
<evidence type="ECO:0000313" key="4">
    <source>
        <dbReference type="Proteomes" id="UP000249720"/>
    </source>
</evidence>
<name>A0A2W7RSS5_9BACT</name>
<reference evidence="3 4" key="1">
    <citation type="submission" date="2018-06" db="EMBL/GenBank/DDBJ databases">
        <title>Genomic Encyclopedia of Archaeal and Bacterial Type Strains, Phase II (KMG-II): from individual species to whole genera.</title>
        <authorList>
            <person name="Goeker M."/>
        </authorList>
    </citation>
    <scope>NUCLEOTIDE SEQUENCE [LARGE SCALE GENOMIC DNA]</scope>
    <source>
        <strain evidence="3 4">DSM 23241</strain>
    </source>
</reference>
<proteinExistence type="predicted"/>
<sequence>MFLLITVMVLLTNCFRSGKKAVIIAPNGEAFAGDITCMRCHENIYQSYVHTAHRNSSAPANEQTIKGSFEEGNNEYMYNPYDRIRMEHRDSGYYQVWYSPLRELAAHRFDIVIGSGTKGQSYLYWNGNELFQLPVSFYTGTNSWANSPGYPNRVFFNRIVNSTCLACHSTYFKPINTPGTPPAFSRKTIIYGITCERCHGPGAQHVAYFTSHPNDSIARYIIQPQLLTRQQQLDACAICHSGMQAGNHTPFSFITGDTLNHSKDQVPAHLDVHGNQYGLLIESKCFLHTQTLTCNTCHNTHQTEKENNTLFNARCMSCHASNQLPACPMYHTMGTSITQYCINCHMPGQPSTTLTLQLKSTDEAVPAMVHTHRIAIYANATQQVMGYLQLLQHGKKLLQWPATY</sequence>
<comment type="caution">
    <text evidence="3">The sequence shown here is derived from an EMBL/GenBank/DDBJ whole genome shotgun (WGS) entry which is preliminary data.</text>
</comment>
<keyword evidence="1" id="KW-0732">Signal</keyword>
<evidence type="ECO:0000256" key="1">
    <source>
        <dbReference type="ARBA" id="ARBA00022729"/>
    </source>
</evidence>
<dbReference type="AlphaFoldDB" id="A0A2W7RSS5"/>
<dbReference type="InterPro" id="IPR051829">
    <property type="entry name" value="Multiheme_Cytochr_ET"/>
</dbReference>
<dbReference type="InterPro" id="IPR036280">
    <property type="entry name" value="Multihaem_cyt_sf"/>
</dbReference>
<feature type="domain" description="Cytochrome c-552/4" evidence="2">
    <location>
        <begin position="161"/>
        <end position="200"/>
    </location>
</feature>
<dbReference type="PANTHER" id="PTHR35038:SF8">
    <property type="entry name" value="C-TYPE POLYHEME CYTOCHROME OMCC"/>
    <property type="match status" value="1"/>
</dbReference>
<gene>
    <name evidence="3" type="ORF">LX80_01421</name>
</gene>